<evidence type="ECO:0000256" key="1">
    <source>
        <dbReference type="ARBA" id="ARBA00004123"/>
    </source>
</evidence>
<dbReference type="InterPro" id="IPR011520">
    <property type="entry name" value="Vg_fam"/>
</dbReference>
<organism evidence="7 8">
    <name type="scientific">Pelusios castaneus</name>
    <name type="common">West African mud turtle</name>
    <dbReference type="NCBI Taxonomy" id="367368"/>
    <lineage>
        <taxon>Eukaryota</taxon>
        <taxon>Metazoa</taxon>
        <taxon>Chordata</taxon>
        <taxon>Craniata</taxon>
        <taxon>Vertebrata</taxon>
        <taxon>Euteleostomi</taxon>
        <taxon>Archelosauria</taxon>
        <taxon>Testudinata</taxon>
        <taxon>Testudines</taxon>
        <taxon>Pleurodira</taxon>
        <taxon>Pelomedusidae</taxon>
        <taxon>Pelusios</taxon>
    </lineage>
</organism>
<protein>
    <submittedName>
        <fullName evidence="7">Vestigial like family member 1</fullName>
    </submittedName>
</protein>
<comment type="subcellular location">
    <subcellularLocation>
        <location evidence="1">Nucleus</location>
    </subcellularLocation>
</comment>
<sequence>MEAERKNSPPLSKSKQPVKTEWGSHSVVFTYFQGDINSVIDEHFSRALSSAKSPQDLSTKQKSEEATLKNGDPMLAHPWNFSSNWTKSYQPAPAITMSNSDLNWSAAATDHHQASVLQSQLVQPADLWHFPSIANPGLTGLAYHRPLPDPPSSGEKYGSLLDLLQQERCPAPGKESVMKQSSRSACISGSARLQNVSQSLTPGGGKKIFIIPFTLICPGK</sequence>
<feature type="region of interest" description="Disordered" evidence="6">
    <location>
        <begin position="1"/>
        <end position="20"/>
    </location>
</feature>
<dbReference type="PANTHER" id="PTHR15950:SF20">
    <property type="entry name" value="TRANSCRIPTION COFACTOR VESTIGIAL-LIKE PROTEIN 1"/>
    <property type="match status" value="1"/>
</dbReference>
<feature type="region of interest" description="Disordered" evidence="6">
    <location>
        <begin position="49"/>
        <end position="73"/>
    </location>
</feature>
<evidence type="ECO:0000313" key="8">
    <source>
        <dbReference type="Proteomes" id="UP000694393"/>
    </source>
</evidence>
<dbReference type="Ensembl" id="ENSPCET00000022082.1">
    <property type="protein sequence ID" value="ENSPCEP00000021347.1"/>
    <property type="gene ID" value="ENSPCEG00000016426.1"/>
</dbReference>
<dbReference type="GO" id="GO:0006355">
    <property type="term" value="P:regulation of DNA-templated transcription"/>
    <property type="evidence" value="ECO:0007669"/>
    <property type="project" value="InterPro"/>
</dbReference>
<keyword evidence="8" id="KW-1185">Reference proteome</keyword>
<evidence type="ECO:0000256" key="3">
    <source>
        <dbReference type="ARBA" id="ARBA00023163"/>
    </source>
</evidence>
<evidence type="ECO:0000256" key="5">
    <source>
        <dbReference type="ARBA" id="ARBA00025784"/>
    </source>
</evidence>
<evidence type="ECO:0000256" key="2">
    <source>
        <dbReference type="ARBA" id="ARBA00023015"/>
    </source>
</evidence>
<dbReference type="GO" id="GO:0005634">
    <property type="term" value="C:nucleus"/>
    <property type="evidence" value="ECO:0007669"/>
    <property type="project" value="UniProtKB-SubCell"/>
</dbReference>
<reference evidence="7" key="1">
    <citation type="submission" date="2025-08" db="UniProtKB">
        <authorList>
            <consortium name="Ensembl"/>
        </authorList>
    </citation>
    <scope>IDENTIFICATION</scope>
</reference>
<comment type="similarity">
    <text evidence="5">Belongs to the vestigial family.</text>
</comment>
<feature type="compositionally biased region" description="Polar residues" evidence="6">
    <location>
        <begin position="49"/>
        <end position="58"/>
    </location>
</feature>
<dbReference type="Proteomes" id="UP000694393">
    <property type="component" value="Unplaced"/>
</dbReference>
<proteinExistence type="inferred from homology"/>
<evidence type="ECO:0000256" key="4">
    <source>
        <dbReference type="ARBA" id="ARBA00023242"/>
    </source>
</evidence>
<dbReference type="PANTHER" id="PTHR15950">
    <property type="entry name" value="TRANSCRIPTION COFACTOR VESTIGIAL-LIKE PROTEIN"/>
    <property type="match status" value="1"/>
</dbReference>
<dbReference type="AlphaFoldDB" id="A0A8C8SN10"/>
<reference evidence="7" key="2">
    <citation type="submission" date="2025-09" db="UniProtKB">
        <authorList>
            <consortium name="Ensembl"/>
        </authorList>
    </citation>
    <scope>IDENTIFICATION</scope>
</reference>
<accession>A0A8C8SN10</accession>
<name>A0A8C8SN10_9SAUR</name>
<dbReference type="Pfam" id="PF07545">
    <property type="entry name" value="Vg_Tdu"/>
    <property type="match status" value="1"/>
</dbReference>
<keyword evidence="3" id="KW-0804">Transcription</keyword>
<keyword evidence="2" id="KW-0805">Transcription regulation</keyword>
<evidence type="ECO:0000256" key="6">
    <source>
        <dbReference type="SAM" id="MobiDB-lite"/>
    </source>
</evidence>
<evidence type="ECO:0000313" key="7">
    <source>
        <dbReference type="Ensembl" id="ENSPCEP00000021347.1"/>
    </source>
</evidence>
<keyword evidence="4" id="KW-0539">Nucleus</keyword>